<dbReference type="Proteomes" id="UP001155241">
    <property type="component" value="Unassembled WGS sequence"/>
</dbReference>
<sequence length="415" mass="44893">MTDSVSPAPEAEFDESTIDRTGLWVTALVLVAMGVCWFAGWTLGWLMSGGALIAIVIWQACDPFAETAQWIGGRLRIPGSVRGATLDAVASSMPELFSGIFFVVLAVSAADPSALSEAGAEGYGATIATCAGSAVYNMILIPAAVALVVSYRRHTQRHVEVENVVLARDGVWFLVCEMLLIVFLYEEQMQWWHALVFLGMYGVYLLMLVRGTYLHRKRLDAEALAREDQEEEEELPTEASCLFGLFNVPIGPVSAWTIIIVTTLVAAGACYFLVETTRQTAGLLGVPTFFVAVILAAAVSSVPDTFLSIGAAMRGDDSGAISNAFGSNIFDICVCLSIPLLVNSYLVGWEPVSMLQDGKPIPGLVGLRLLLWVLTAVTLLVLWHRRQLTRAKALFLIALYLVFVGYAVTGSIWAE</sequence>
<name>A0A9X2FHX7_9BACT</name>
<accession>A0A9X2FHX7</accession>
<feature type="transmembrane region" description="Helical" evidence="5">
    <location>
        <begin position="86"/>
        <end position="110"/>
    </location>
</feature>
<dbReference type="GO" id="GO:0008273">
    <property type="term" value="F:calcium, potassium:sodium antiporter activity"/>
    <property type="evidence" value="ECO:0007669"/>
    <property type="project" value="TreeGrafter"/>
</dbReference>
<proteinExistence type="predicted"/>
<reference evidence="7" key="1">
    <citation type="submission" date="2022-06" db="EMBL/GenBank/DDBJ databases">
        <title>Aeoliella straminimaris, a novel planctomycete from sediments.</title>
        <authorList>
            <person name="Vitorino I.R."/>
            <person name="Lage O.M."/>
        </authorList>
    </citation>
    <scope>NUCLEOTIDE SEQUENCE</scope>
    <source>
        <strain evidence="7">ICT_H6.2</strain>
    </source>
</reference>
<feature type="transmembrane region" description="Helical" evidence="5">
    <location>
        <begin position="280"/>
        <end position="299"/>
    </location>
</feature>
<keyword evidence="8" id="KW-1185">Reference proteome</keyword>
<comment type="subcellular location">
    <subcellularLocation>
        <location evidence="1">Membrane</location>
        <topology evidence="1">Multi-pass membrane protein</topology>
    </subcellularLocation>
</comment>
<feature type="transmembrane region" description="Helical" evidence="5">
    <location>
        <begin position="21"/>
        <end position="40"/>
    </location>
</feature>
<keyword evidence="2 5" id="KW-0812">Transmembrane</keyword>
<dbReference type="PANTHER" id="PTHR10846:SF8">
    <property type="entry name" value="INNER MEMBRANE PROTEIN YRBG"/>
    <property type="match status" value="1"/>
</dbReference>
<evidence type="ECO:0000256" key="3">
    <source>
        <dbReference type="ARBA" id="ARBA00022989"/>
    </source>
</evidence>
<dbReference type="Pfam" id="PF01699">
    <property type="entry name" value="Na_Ca_ex"/>
    <property type="match status" value="2"/>
</dbReference>
<evidence type="ECO:0000256" key="5">
    <source>
        <dbReference type="SAM" id="Phobius"/>
    </source>
</evidence>
<feature type="domain" description="Sodium/calcium exchanger membrane region" evidence="6">
    <location>
        <begin position="51"/>
        <end position="208"/>
    </location>
</feature>
<keyword evidence="4 5" id="KW-0472">Membrane</keyword>
<feature type="domain" description="Sodium/calcium exchanger membrane region" evidence="6">
    <location>
        <begin position="255"/>
        <end position="407"/>
    </location>
</feature>
<dbReference type="EMBL" id="JAMXLR010000076">
    <property type="protein sequence ID" value="MCO6046581.1"/>
    <property type="molecule type" value="Genomic_DNA"/>
</dbReference>
<feature type="transmembrane region" description="Helical" evidence="5">
    <location>
        <begin position="253"/>
        <end position="274"/>
    </location>
</feature>
<feature type="transmembrane region" description="Helical" evidence="5">
    <location>
        <begin position="394"/>
        <end position="414"/>
    </location>
</feature>
<organism evidence="7 8">
    <name type="scientific">Aeoliella straminimaris</name>
    <dbReference type="NCBI Taxonomy" id="2954799"/>
    <lineage>
        <taxon>Bacteria</taxon>
        <taxon>Pseudomonadati</taxon>
        <taxon>Planctomycetota</taxon>
        <taxon>Planctomycetia</taxon>
        <taxon>Pirellulales</taxon>
        <taxon>Lacipirellulaceae</taxon>
        <taxon>Aeoliella</taxon>
    </lineage>
</organism>
<evidence type="ECO:0000256" key="2">
    <source>
        <dbReference type="ARBA" id="ARBA00022692"/>
    </source>
</evidence>
<dbReference type="AlphaFoldDB" id="A0A9X2FHX7"/>
<dbReference type="InterPro" id="IPR044880">
    <property type="entry name" value="NCX_ion-bd_dom_sf"/>
</dbReference>
<dbReference type="InterPro" id="IPR004481">
    <property type="entry name" value="K/Na/Ca-exchanger"/>
</dbReference>
<dbReference type="GO" id="GO:0005262">
    <property type="term" value="F:calcium channel activity"/>
    <property type="evidence" value="ECO:0007669"/>
    <property type="project" value="TreeGrafter"/>
</dbReference>
<dbReference type="GO" id="GO:0005886">
    <property type="term" value="C:plasma membrane"/>
    <property type="evidence" value="ECO:0007669"/>
    <property type="project" value="TreeGrafter"/>
</dbReference>
<dbReference type="Gene3D" id="1.20.1420.30">
    <property type="entry name" value="NCX, central ion-binding region"/>
    <property type="match status" value="2"/>
</dbReference>
<evidence type="ECO:0000256" key="1">
    <source>
        <dbReference type="ARBA" id="ARBA00004141"/>
    </source>
</evidence>
<dbReference type="InterPro" id="IPR004837">
    <property type="entry name" value="NaCa_Exmemb"/>
</dbReference>
<dbReference type="RefSeq" id="WP_252854695.1">
    <property type="nucleotide sequence ID" value="NZ_JAMXLR010000076.1"/>
</dbReference>
<evidence type="ECO:0000313" key="8">
    <source>
        <dbReference type="Proteomes" id="UP001155241"/>
    </source>
</evidence>
<feature type="transmembrane region" description="Helical" evidence="5">
    <location>
        <begin position="122"/>
        <end position="151"/>
    </location>
</feature>
<feature type="transmembrane region" description="Helical" evidence="5">
    <location>
        <begin position="361"/>
        <end position="382"/>
    </location>
</feature>
<evidence type="ECO:0000313" key="7">
    <source>
        <dbReference type="EMBL" id="MCO6046581.1"/>
    </source>
</evidence>
<evidence type="ECO:0000256" key="4">
    <source>
        <dbReference type="ARBA" id="ARBA00023136"/>
    </source>
</evidence>
<protein>
    <recommendedName>
        <fullName evidence="6">Sodium/calcium exchanger membrane region domain-containing protein</fullName>
    </recommendedName>
</protein>
<comment type="caution">
    <text evidence="7">The sequence shown here is derived from an EMBL/GenBank/DDBJ whole genome shotgun (WGS) entry which is preliminary data.</text>
</comment>
<feature type="transmembrane region" description="Helical" evidence="5">
    <location>
        <begin position="191"/>
        <end position="209"/>
    </location>
</feature>
<keyword evidence="3 5" id="KW-1133">Transmembrane helix</keyword>
<gene>
    <name evidence="7" type="ORF">NG895_22005</name>
</gene>
<dbReference type="PANTHER" id="PTHR10846">
    <property type="entry name" value="SODIUM/POTASSIUM/CALCIUM EXCHANGER"/>
    <property type="match status" value="1"/>
</dbReference>
<dbReference type="GO" id="GO:0006874">
    <property type="term" value="P:intracellular calcium ion homeostasis"/>
    <property type="evidence" value="ECO:0007669"/>
    <property type="project" value="TreeGrafter"/>
</dbReference>
<evidence type="ECO:0000259" key="6">
    <source>
        <dbReference type="Pfam" id="PF01699"/>
    </source>
</evidence>